<dbReference type="EMBL" id="RBKV01000001">
    <property type="protein sequence ID" value="RKR94094.1"/>
    <property type="molecule type" value="Genomic_DNA"/>
</dbReference>
<reference evidence="2 3" key="1">
    <citation type="submission" date="2018-10" db="EMBL/GenBank/DDBJ databases">
        <title>Sequencing the genomes of 1000 actinobacteria strains.</title>
        <authorList>
            <person name="Klenk H.-P."/>
        </authorList>
    </citation>
    <scope>NUCLEOTIDE SEQUENCE [LARGE SCALE GENOMIC DNA]</scope>
    <source>
        <strain evidence="2 3">DSM 44343</strain>
    </source>
</reference>
<feature type="compositionally biased region" description="Basic and acidic residues" evidence="1">
    <location>
        <begin position="193"/>
        <end position="202"/>
    </location>
</feature>
<evidence type="ECO:0000313" key="3">
    <source>
        <dbReference type="Proteomes" id="UP000274762"/>
    </source>
</evidence>
<accession>A0A315S309</accession>
<dbReference type="Proteomes" id="UP000274762">
    <property type="component" value="Unassembled WGS sequence"/>
</dbReference>
<feature type="region of interest" description="Disordered" evidence="1">
    <location>
        <begin position="171"/>
        <end position="251"/>
    </location>
</feature>
<organism evidence="2 3">
    <name type="scientific">Williamsia marianensis</name>
    <dbReference type="NCBI Taxonomy" id="85044"/>
    <lineage>
        <taxon>Bacteria</taxon>
        <taxon>Bacillati</taxon>
        <taxon>Actinomycetota</taxon>
        <taxon>Actinomycetes</taxon>
        <taxon>Mycobacteriales</taxon>
        <taxon>Nocardiaceae</taxon>
        <taxon>Williamsia</taxon>
    </lineage>
</organism>
<evidence type="ECO:0000256" key="1">
    <source>
        <dbReference type="SAM" id="MobiDB-lite"/>
    </source>
</evidence>
<accession>A0A495K0P2</accession>
<dbReference type="InterPro" id="IPR019660">
    <property type="entry name" value="Put_sensory_transdc_reg_YbjN"/>
</dbReference>
<evidence type="ECO:0000313" key="2">
    <source>
        <dbReference type="EMBL" id="RKR94094.1"/>
    </source>
</evidence>
<protein>
    <submittedName>
        <fullName evidence="2">Putative sensory transduction regulator</fullName>
    </submittedName>
</protein>
<dbReference type="AlphaFoldDB" id="A0A315S309"/>
<dbReference type="Gene3D" id="3.30.1460.10">
    <property type="match status" value="1"/>
</dbReference>
<proteinExistence type="predicted"/>
<gene>
    <name evidence="2" type="ORF">DFJ75_0885</name>
</gene>
<comment type="caution">
    <text evidence="2">The sequence shown here is derived from an EMBL/GenBank/DDBJ whole genome shotgun (WGS) entry which is preliminary data.</text>
</comment>
<sequence length="251" mass="27009">MTSQITSELGSTIDQFLTQREMTFSRKDSGGKDADYFVVDLPGEKKLKTTVLLTVAPHGLRIEAFVCRKPDENHEGVYRWMLKRNRRLYGVAYTLDNSGDIYLVGRHSAESITDAELDRLLGQVLEAADGDFNVLLEIGFITSIRREWAWRVSRGESLNNLKAFEHLIDGDGSDGAPGRSVPSHNGNGGAPRSHGERARGEGGAHLSGGDGTPSAGGAPIGGVEKGREEGDNGRPQAFDAATPSSDVGLDD</sequence>
<dbReference type="SUPFAM" id="SSF69635">
    <property type="entry name" value="Type III secretory system chaperone-like"/>
    <property type="match status" value="1"/>
</dbReference>
<dbReference type="Pfam" id="PF10722">
    <property type="entry name" value="YbjN"/>
    <property type="match status" value="1"/>
</dbReference>
<name>A0A315S309_WILMA</name>